<dbReference type="AlphaFoldDB" id="A0A4U8V591"/>
<proteinExistence type="predicted"/>
<name>A0A4U8V591_STECR</name>
<reference evidence="2 3" key="1">
    <citation type="journal article" date="2015" name="Genome Biol.">
        <title>Comparative genomics of Steinernema reveals deeply conserved gene regulatory networks.</title>
        <authorList>
            <person name="Dillman A.R."/>
            <person name="Macchietto M."/>
            <person name="Porter C.F."/>
            <person name="Rogers A."/>
            <person name="Williams B."/>
            <person name="Antoshechkin I."/>
            <person name="Lee M.M."/>
            <person name="Goodwin Z."/>
            <person name="Lu X."/>
            <person name="Lewis E.E."/>
            <person name="Goodrich-Blair H."/>
            <person name="Stock S.P."/>
            <person name="Adams B.J."/>
            <person name="Sternberg P.W."/>
            <person name="Mortazavi A."/>
        </authorList>
    </citation>
    <scope>NUCLEOTIDE SEQUENCE [LARGE SCALE GENOMIC DNA]</scope>
    <source>
        <strain evidence="2 3">ALL</strain>
    </source>
</reference>
<dbReference type="InterPro" id="IPR052774">
    <property type="entry name" value="Celegans_DevNeuronal_Protein"/>
</dbReference>
<organism evidence="2 3">
    <name type="scientific">Steinernema carpocapsae</name>
    <name type="common">Entomopathogenic nematode</name>
    <dbReference type="NCBI Taxonomy" id="34508"/>
    <lineage>
        <taxon>Eukaryota</taxon>
        <taxon>Metazoa</taxon>
        <taxon>Ecdysozoa</taxon>
        <taxon>Nematoda</taxon>
        <taxon>Chromadorea</taxon>
        <taxon>Rhabditida</taxon>
        <taxon>Tylenchina</taxon>
        <taxon>Panagrolaimomorpha</taxon>
        <taxon>Strongyloidoidea</taxon>
        <taxon>Steinernematidae</taxon>
        <taxon>Steinernema</taxon>
    </lineage>
</organism>
<dbReference type="PANTHER" id="PTHR47327">
    <property type="entry name" value="FI18240P1-RELATED"/>
    <property type="match status" value="1"/>
</dbReference>
<dbReference type="Proteomes" id="UP000298663">
    <property type="component" value="Chromosome X"/>
</dbReference>
<reference evidence="2 3" key="2">
    <citation type="journal article" date="2019" name="G3 (Bethesda)">
        <title>Hybrid Assembly of the Genome of the Entomopathogenic Nematode Steinernema carpocapsae Identifies the X-Chromosome.</title>
        <authorList>
            <person name="Serra L."/>
            <person name="Macchietto M."/>
            <person name="Macias-Munoz A."/>
            <person name="McGill C.J."/>
            <person name="Rodriguez I.M."/>
            <person name="Rodriguez B."/>
            <person name="Murad R."/>
            <person name="Mortazavi A."/>
        </authorList>
    </citation>
    <scope>NUCLEOTIDE SEQUENCE [LARGE SCALE GENOMIC DNA]</scope>
    <source>
        <strain evidence="2 3">ALL</strain>
    </source>
</reference>
<dbReference type="EMBL" id="AZBU02000001">
    <property type="protein sequence ID" value="TMS39367.1"/>
    <property type="molecule type" value="Genomic_DNA"/>
</dbReference>
<dbReference type="STRING" id="34508.A0A4U8V591"/>
<dbReference type="SMART" id="SM00473">
    <property type="entry name" value="PAN_AP"/>
    <property type="match status" value="1"/>
</dbReference>
<dbReference type="Pfam" id="PF00024">
    <property type="entry name" value="PAN_1"/>
    <property type="match status" value="1"/>
</dbReference>
<dbReference type="PROSITE" id="PS50948">
    <property type="entry name" value="PAN"/>
    <property type="match status" value="1"/>
</dbReference>
<sequence length="297" mass="33609">MFIRGVDECVLCRHNSITHPETLKADRSLSVDYYENVCWQGVEDIKKQAVKVATKVLDMIAEHRTDFEYQDEDKVKYYNVDSATTRRGQIRPGPATRHFVPSHLTSTAPTVPLETEEPSTPAQRVLREFTEDTIKLVSNTILVILPASVTTTQPPVQLSSAPSDLPSVTIFGPGFQCFHYKQNAKLDGYDEYKKQNLSLKRCLLLCSARQQIHCASVNYNRQTKECTINGGSTSLSKDQVAQSSSTDYFENRCKYHNPTKHRSRSDDENTIKKCFLNRSKHLIEDFNGIALEGITNV</sequence>
<dbReference type="GO" id="GO:0009653">
    <property type="term" value="P:anatomical structure morphogenesis"/>
    <property type="evidence" value="ECO:0007669"/>
    <property type="project" value="TreeGrafter"/>
</dbReference>
<comment type="caution">
    <text evidence="2">The sequence shown here is derived from an EMBL/GenBank/DDBJ whole genome shotgun (WGS) entry which is preliminary data.</text>
</comment>
<keyword evidence="3" id="KW-1185">Reference proteome</keyword>
<evidence type="ECO:0000313" key="3">
    <source>
        <dbReference type="Proteomes" id="UP000298663"/>
    </source>
</evidence>
<dbReference type="OrthoDB" id="5822796at2759"/>
<accession>A0A4U8V591</accession>
<evidence type="ECO:0000313" key="2">
    <source>
        <dbReference type="EMBL" id="TMS39367.1"/>
    </source>
</evidence>
<dbReference type="PANTHER" id="PTHR47327:SF1">
    <property type="entry name" value="RE15579P"/>
    <property type="match status" value="1"/>
</dbReference>
<dbReference type="EMBL" id="CM016762">
    <property type="protein sequence ID" value="TMS39367.1"/>
    <property type="molecule type" value="Genomic_DNA"/>
</dbReference>
<gene>
    <name evidence="2" type="ORF">L596_005902</name>
</gene>
<dbReference type="SUPFAM" id="SSF57414">
    <property type="entry name" value="Hairpin loop containing domain-like"/>
    <property type="match status" value="1"/>
</dbReference>
<protein>
    <recommendedName>
        <fullName evidence="1">Apple domain-containing protein</fullName>
    </recommendedName>
</protein>
<evidence type="ECO:0000259" key="1">
    <source>
        <dbReference type="PROSITE" id="PS50948"/>
    </source>
</evidence>
<feature type="domain" description="Apple" evidence="1">
    <location>
        <begin position="177"/>
        <end position="253"/>
    </location>
</feature>
<dbReference type="InterPro" id="IPR003609">
    <property type="entry name" value="Pan_app"/>
</dbReference>
<dbReference type="Gene3D" id="3.50.4.10">
    <property type="entry name" value="Hepatocyte Growth Factor"/>
    <property type="match status" value="1"/>
</dbReference>